<dbReference type="InterPro" id="IPR025429">
    <property type="entry name" value="DUF4165"/>
</dbReference>
<evidence type="ECO:0000259" key="4">
    <source>
        <dbReference type="Pfam" id="PF13752"/>
    </source>
</evidence>
<evidence type="ECO:0000313" key="6">
    <source>
        <dbReference type="Proteomes" id="UP000191116"/>
    </source>
</evidence>
<feature type="chain" id="PRO_5013182450" description="DUF4165 domain-containing protein" evidence="1">
    <location>
        <begin position="19"/>
        <end position="794"/>
    </location>
</feature>
<name>A0A1T4USL3_9GAMM</name>
<dbReference type="Proteomes" id="UP000191116">
    <property type="component" value="Unassembled WGS sequence"/>
</dbReference>
<gene>
    <name evidence="5" type="ORF">CZ814_03656</name>
</gene>
<feature type="domain" description="Ig-like" evidence="2">
    <location>
        <begin position="146"/>
        <end position="252"/>
    </location>
</feature>
<evidence type="ECO:0000256" key="1">
    <source>
        <dbReference type="SAM" id="SignalP"/>
    </source>
</evidence>
<proteinExistence type="predicted"/>
<dbReference type="OrthoDB" id="5830493at2"/>
<reference evidence="5 6" key="1">
    <citation type="submission" date="2017-02" db="EMBL/GenBank/DDBJ databases">
        <authorList>
            <person name="Peterson S.W."/>
        </authorList>
    </citation>
    <scope>NUCLEOTIDE SEQUENCE [LARGE SCALE GENOMIC DNA]</scope>
    <source>
        <strain evidence="5 6">CECT 9189</strain>
    </source>
</reference>
<dbReference type="Pfam" id="PF12245">
    <property type="entry name" value="Big_3_2"/>
    <property type="match status" value="1"/>
</dbReference>
<keyword evidence="1" id="KW-0732">Signal</keyword>
<dbReference type="InterPro" id="IPR022038">
    <property type="entry name" value="Ig-like_bact"/>
</dbReference>
<feature type="signal peptide" evidence="1">
    <location>
        <begin position="1"/>
        <end position="18"/>
    </location>
</feature>
<accession>A0A1T4USL3</accession>
<evidence type="ECO:0000313" key="5">
    <source>
        <dbReference type="EMBL" id="SKA55729.1"/>
    </source>
</evidence>
<dbReference type="EMBL" id="FUWP01000031">
    <property type="protein sequence ID" value="SKA55729.1"/>
    <property type="molecule type" value="Genomic_DNA"/>
</dbReference>
<organism evidence="5 6">
    <name type="scientific">Photobacterium toruni</name>
    <dbReference type="NCBI Taxonomy" id="1935446"/>
    <lineage>
        <taxon>Bacteria</taxon>
        <taxon>Pseudomonadati</taxon>
        <taxon>Pseudomonadota</taxon>
        <taxon>Gammaproteobacteria</taxon>
        <taxon>Vibrionales</taxon>
        <taxon>Vibrionaceae</taxon>
        <taxon>Photobacterium</taxon>
    </lineage>
</organism>
<sequence length="794" mass="89461">MRNLLLLPFIFLSSFCYAEIVEYTFTDTNNNSVSKKSDVQFLNPSSDLDVFLSGGLDRKMKLSIRDLSTNTNIYEHTSNYITIDDRLQSSAGLEYYAKIFSVPRLTDGNYRLTHQLIDNTNSIVVTEIKDITVDTELPSFGEWSAQGGYGMDVSSETFKLGRGGSGNNRFFLNDVSDNTEIDKALLVLYREDGSEYSRRNAIYDPVNTQLTNHYRYLFPLSNLDETFTVKYEITDIAGNVSHLSSKKMMMDNDPGERTLVGFYNPSKSGSVVPGLSNYEAYRSGMTVYTNPVRFVYRIPKTNWYEYSEGGLRATNGAGSVSKVSEDDDNVYVQFIAPYNFFDGNYIRFINKYEWGGAGVGYSVTLDPSARASPYLAGVDYYYSDVGWMSMYRYAIQNDQLPVSISKVRIRVSARNYDQIGYHIGGNCTIPAGSTSCEYPWSYTMESGEAGYLHSNATVYDTDRTLRSNPRWAEVQFNDKHYPSINAVYDDVEKSITANINQPGAGYYFDRLRLSHAWLINADNGQQINASGGFVSRNGENYVYKWYLKDIAEGDYQIRVRAKERHGPQTDSTAFSYRSDRTPPVITFAFKDQPYVEGMLIKGLENISFKIEDASDVAITSINFKGGPASDNVELAWNKKDDYWGLEYPRTFPSQDEADMYILTLTATDAFGQSTTEVYSFKYEPNNLFSVESVKTLAVNRVLRDSTNKPHILIKSNQLRSDNGNLAFGPQQVFVTVRSDSPMPLEVHNTVIRPGETKGIDVDIGSDGRLYLPLIPAESGIEGKAQYMLEINGIN</sequence>
<protein>
    <recommendedName>
        <fullName evidence="7">DUF4165 domain-containing protein</fullName>
    </recommendedName>
</protein>
<evidence type="ECO:0000259" key="2">
    <source>
        <dbReference type="Pfam" id="PF12245"/>
    </source>
</evidence>
<feature type="domain" description="Ig-like" evidence="3">
    <location>
        <begin position="539"/>
        <end position="692"/>
    </location>
</feature>
<dbReference type="Pfam" id="PF13752">
    <property type="entry name" value="DUF4165"/>
    <property type="match status" value="1"/>
</dbReference>
<dbReference type="AlphaFoldDB" id="A0A1T4USL3"/>
<feature type="domain" description="DUF4165" evidence="4">
    <location>
        <begin position="17"/>
        <end position="135"/>
    </location>
</feature>
<evidence type="ECO:0000259" key="3">
    <source>
        <dbReference type="Pfam" id="PF13750"/>
    </source>
</evidence>
<evidence type="ECO:0008006" key="7">
    <source>
        <dbReference type="Google" id="ProtNLM"/>
    </source>
</evidence>
<dbReference type="Pfam" id="PF13750">
    <property type="entry name" value="Big_3_3"/>
    <property type="match status" value="1"/>
</dbReference>
<dbReference type="RefSeq" id="WP_080176336.1">
    <property type="nucleotide sequence ID" value="NZ_AP024856.1"/>
</dbReference>